<name>A0A848KRQ0_9NOCA</name>
<dbReference type="InterPro" id="IPR001647">
    <property type="entry name" value="HTH_TetR"/>
</dbReference>
<protein>
    <submittedName>
        <fullName evidence="6">TetR/AcrR family transcriptional regulator</fullName>
    </submittedName>
</protein>
<dbReference type="SUPFAM" id="SSF46689">
    <property type="entry name" value="Homeodomain-like"/>
    <property type="match status" value="1"/>
</dbReference>
<gene>
    <name evidence="6" type="ORF">FGL95_31455</name>
</gene>
<dbReference type="GO" id="GO:0003677">
    <property type="term" value="F:DNA binding"/>
    <property type="evidence" value="ECO:0007669"/>
    <property type="project" value="UniProtKB-UniRule"/>
</dbReference>
<comment type="caution">
    <text evidence="6">The sequence shown here is derived from an EMBL/GenBank/DDBJ whole genome shotgun (WGS) entry which is preliminary data.</text>
</comment>
<keyword evidence="3" id="KW-0804">Transcription</keyword>
<proteinExistence type="predicted"/>
<dbReference type="PRINTS" id="PR00455">
    <property type="entry name" value="HTHTETR"/>
</dbReference>
<dbReference type="Proteomes" id="UP000535543">
    <property type="component" value="Unassembled WGS sequence"/>
</dbReference>
<dbReference type="AlphaFoldDB" id="A0A848KRQ0"/>
<dbReference type="Gene3D" id="1.10.357.10">
    <property type="entry name" value="Tetracycline Repressor, domain 2"/>
    <property type="match status" value="1"/>
</dbReference>
<dbReference type="InterPro" id="IPR009057">
    <property type="entry name" value="Homeodomain-like_sf"/>
</dbReference>
<evidence type="ECO:0000256" key="4">
    <source>
        <dbReference type="PROSITE-ProRule" id="PRU00335"/>
    </source>
</evidence>
<keyword evidence="2 4" id="KW-0238">DNA-binding</keyword>
<dbReference type="EMBL" id="VCQU01000020">
    <property type="protein sequence ID" value="NMN99544.1"/>
    <property type="molecule type" value="Genomic_DNA"/>
</dbReference>
<reference evidence="6 7" key="1">
    <citation type="submission" date="2019-05" db="EMBL/GenBank/DDBJ databases">
        <authorList>
            <person name="Lee S.D."/>
        </authorList>
    </citation>
    <scope>NUCLEOTIDE SEQUENCE [LARGE SCALE GENOMIC DNA]</scope>
    <source>
        <strain evidence="6 7">YC2-7</strain>
    </source>
</reference>
<reference evidence="6 7" key="2">
    <citation type="submission" date="2020-06" db="EMBL/GenBank/DDBJ databases">
        <title>Antribacter stalactiti gen. nov., sp. nov., a new member of the family Nacardiaceae isolated from a cave.</title>
        <authorList>
            <person name="Kim I.S."/>
        </authorList>
    </citation>
    <scope>NUCLEOTIDE SEQUENCE [LARGE SCALE GENOMIC DNA]</scope>
    <source>
        <strain evidence="6 7">YC2-7</strain>
    </source>
</reference>
<evidence type="ECO:0000259" key="5">
    <source>
        <dbReference type="PROSITE" id="PS50977"/>
    </source>
</evidence>
<dbReference type="RefSeq" id="WP_169594913.1">
    <property type="nucleotide sequence ID" value="NZ_VCQU01000020.1"/>
</dbReference>
<organism evidence="6 7">
    <name type="scientific">Antrihabitans stalactiti</name>
    <dbReference type="NCBI Taxonomy" id="2584121"/>
    <lineage>
        <taxon>Bacteria</taxon>
        <taxon>Bacillati</taxon>
        <taxon>Actinomycetota</taxon>
        <taxon>Actinomycetes</taxon>
        <taxon>Mycobacteriales</taxon>
        <taxon>Nocardiaceae</taxon>
        <taxon>Antrihabitans</taxon>
    </lineage>
</organism>
<evidence type="ECO:0000256" key="3">
    <source>
        <dbReference type="ARBA" id="ARBA00023163"/>
    </source>
</evidence>
<keyword evidence="1" id="KW-0805">Transcription regulation</keyword>
<keyword evidence="7" id="KW-1185">Reference proteome</keyword>
<feature type="domain" description="HTH tetR-type" evidence="5">
    <location>
        <begin position="6"/>
        <end position="66"/>
    </location>
</feature>
<dbReference type="Pfam" id="PF00440">
    <property type="entry name" value="TetR_N"/>
    <property type="match status" value="1"/>
</dbReference>
<feature type="DNA-binding region" description="H-T-H motif" evidence="4">
    <location>
        <begin position="29"/>
        <end position="48"/>
    </location>
</feature>
<dbReference type="PROSITE" id="PS50977">
    <property type="entry name" value="HTH_TETR_2"/>
    <property type="match status" value="1"/>
</dbReference>
<evidence type="ECO:0000256" key="2">
    <source>
        <dbReference type="ARBA" id="ARBA00023125"/>
    </source>
</evidence>
<accession>A0A848KRQ0</accession>
<evidence type="ECO:0000313" key="6">
    <source>
        <dbReference type="EMBL" id="NMN99544.1"/>
    </source>
</evidence>
<evidence type="ECO:0000256" key="1">
    <source>
        <dbReference type="ARBA" id="ARBA00023015"/>
    </source>
</evidence>
<dbReference type="PANTHER" id="PTHR47506">
    <property type="entry name" value="TRANSCRIPTIONAL REGULATORY PROTEIN"/>
    <property type="match status" value="1"/>
</dbReference>
<evidence type="ECO:0000313" key="7">
    <source>
        <dbReference type="Proteomes" id="UP000535543"/>
    </source>
</evidence>
<dbReference type="PANTHER" id="PTHR47506:SF1">
    <property type="entry name" value="HTH-TYPE TRANSCRIPTIONAL REGULATOR YJDC"/>
    <property type="match status" value="1"/>
</dbReference>
<sequence length="211" mass="22864">MPRPRIHDPDSVLDAAESLAVESGPGAVTIRAVAAATGVSNGAIYHTFGSRAELLGRTWLRAARHFLAVQTDLVDDALDAVEAVVAAADAPAVFADQFPRSSKLLFTVSKSDLLRDDLPPDVANDLREVEAALLDLLIRLALRMWDRKDRYAVDVITTCVVDLPTSILLHRDRTKDPTARAHLRAAVRAVLDIGPPQHHTKGAQHAQLDLP</sequence>